<gene>
    <name evidence="3" type="ORF">XENORESO_005672</name>
</gene>
<proteinExistence type="predicted"/>
<sequence length="229" mass="25487">VEFYETESASSIRKHKAAVSKSVSQREEMVQNCLKELIDLCKQLGKAFGLHYYNIFSTATLKKISEKLSSDPEVLLQIDGVTEDKLEKYGAEVIKVLQKYSEWQLPDEQTESVGDGWIDTRRSEDDSTESSTYFRNQPAQGQKRKKGPFFNYSKKRKAYGNQSCSSKGRGYNYNKQSSSGSRGGSHSSGRGSRSTAGDAPGGKRPGFLSAPTPQGNQRPFLKPTFSHMS</sequence>
<feature type="compositionally biased region" description="Polar residues" evidence="1">
    <location>
        <begin position="129"/>
        <end position="140"/>
    </location>
</feature>
<accession>A0ABV0X6W9</accession>
<dbReference type="Gene3D" id="1.10.150.80">
    <property type="entry name" value="HRDC domain"/>
    <property type="match status" value="1"/>
</dbReference>
<dbReference type="InterPro" id="IPR010997">
    <property type="entry name" value="HRDC-like_sf"/>
</dbReference>
<protein>
    <recommendedName>
        <fullName evidence="2">HRDC domain-containing protein</fullName>
    </recommendedName>
</protein>
<evidence type="ECO:0000256" key="1">
    <source>
        <dbReference type="SAM" id="MobiDB-lite"/>
    </source>
</evidence>
<dbReference type="EMBL" id="JAHRIM010092103">
    <property type="protein sequence ID" value="MEQ2277637.1"/>
    <property type="molecule type" value="Genomic_DNA"/>
</dbReference>
<comment type="caution">
    <text evidence="3">The sequence shown here is derived from an EMBL/GenBank/DDBJ whole genome shotgun (WGS) entry which is preliminary data.</text>
</comment>
<feature type="compositionally biased region" description="Basic residues" evidence="1">
    <location>
        <begin position="142"/>
        <end position="158"/>
    </location>
</feature>
<organism evidence="3 4">
    <name type="scientific">Xenotaenia resolanae</name>
    <dbReference type="NCBI Taxonomy" id="208358"/>
    <lineage>
        <taxon>Eukaryota</taxon>
        <taxon>Metazoa</taxon>
        <taxon>Chordata</taxon>
        <taxon>Craniata</taxon>
        <taxon>Vertebrata</taxon>
        <taxon>Euteleostomi</taxon>
        <taxon>Actinopterygii</taxon>
        <taxon>Neopterygii</taxon>
        <taxon>Teleostei</taxon>
        <taxon>Neoteleostei</taxon>
        <taxon>Acanthomorphata</taxon>
        <taxon>Ovalentaria</taxon>
        <taxon>Atherinomorphae</taxon>
        <taxon>Cyprinodontiformes</taxon>
        <taxon>Goodeidae</taxon>
        <taxon>Xenotaenia</taxon>
    </lineage>
</organism>
<dbReference type="PROSITE" id="PS50967">
    <property type="entry name" value="HRDC"/>
    <property type="match status" value="1"/>
</dbReference>
<evidence type="ECO:0000259" key="2">
    <source>
        <dbReference type="PROSITE" id="PS50967"/>
    </source>
</evidence>
<evidence type="ECO:0000313" key="4">
    <source>
        <dbReference type="Proteomes" id="UP001444071"/>
    </source>
</evidence>
<dbReference type="InterPro" id="IPR002121">
    <property type="entry name" value="HRDC_dom"/>
</dbReference>
<evidence type="ECO:0000313" key="3">
    <source>
        <dbReference type="EMBL" id="MEQ2277637.1"/>
    </source>
</evidence>
<name>A0ABV0X6W9_9TELE</name>
<feature type="domain" description="HRDC" evidence="2">
    <location>
        <begin position="27"/>
        <end position="107"/>
    </location>
</feature>
<dbReference type="InterPro" id="IPR044876">
    <property type="entry name" value="HRDC_dom_sf"/>
</dbReference>
<dbReference type="Pfam" id="PF00570">
    <property type="entry name" value="HRDC"/>
    <property type="match status" value="1"/>
</dbReference>
<dbReference type="SUPFAM" id="SSF47819">
    <property type="entry name" value="HRDC-like"/>
    <property type="match status" value="1"/>
</dbReference>
<feature type="non-terminal residue" evidence="3">
    <location>
        <position position="1"/>
    </location>
</feature>
<dbReference type="SMART" id="SM00341">
    <property type="entry name" value="HRDC"/>
    <property type="match status" value="1"/>
</dbReference>
<dbReference type="Proteomes" id="UP001444071">
    <property type="component" value="Unassembled WGS sequence"/>
</dbReference>
<reference evidence="3 4" key="1">
    <citation type="submission" date="2021-06" db="EMBL/GenBank/DDBJ databases">
        <authorList>
            <person name="Palmer J.M."/>
        </authorList>
    </citation>
    <scope>NUCLEOTIDE SEQUENCE [LARGE SCALE GENOMIC DNA]</scope>
    <source>
        <strain evidence="3 4">XR_2019</strain>
        <tissue evidence="3">Muscle</tissue>
    </source>
</reference>
<feature type="region of interest" description="Disordered" evidence="1">
    <location>
        <begin position="111"/>
        <end position="229"/>
    </location>
</feature>
<keyword evidence="4" id="KW-1185">Reference proteome</keyword>
<feature type="compositionally biased region" description="Low complexity" evidence="1">
    <location>
        <begin position="177"/>
        <end position="194"/>
    </location>
</feature>